<organism evidence="1 2">
    <name type="scientific">Collinsella aerofaciens</name>
    <dbReference type="NCBI Taxonomy" id="74426"/>
    <lineage>
        <taxon>Bacteria</taxon>
        <taxon>Bacillati</taxon>
        <taxon>Actinomycetota</taxon>
        <taxon>Coriobacteriia</taxon>
        <taxon>Coriobacteriales</taxon>
        <taxon>Coriobacteriaceae</taxon>
        <taxon>Collinsella</taxon>
    </lineage>
</organism>
<dbReference type="Proteomes" id="UP000469380">
    <property type="component" value="Unassembled WGS sequence"/>
</dbReference>
<dbReference type="AlphaFoldDB" id="A0A6N9JE82"/>
<evidence type="ECO:0000313" key="1">
    <source>
        <dbReference type="EMBL" id="MZJ38492.1"/>
    </source>
</evidence>
<sequence length="357" mass="41220">MDILDFVDSQDIREHLRSIDFQPSTIEAAYLVWFSKTATLDQKCEAWQEIARTMPNCSLEATHAGLGRPAIPDFHAFLRWTIDYNKRCVDAFASGTGYVYQYEEEIVPDGQLCGAFGAPFSCYEKCAEALRGDDELASRPEARVRITRCPLDADEEHHREDWLMVNGKGEALSVYCPSAGPVENDWEIAFEFIWVDIPTPFHTGDIVWAPQGSVREPFTLFDLPTWDRARLEAELRQADRSDEWLDHAQQRLEHYRHAGDISNMRATGCSITYNETFPLYIGEPDPLYLNLEYYRKPLEDEQRILIAAQAYLRGDLYVDSLVAFIDTIRMESKARRNLEELRLDQAPLKEKYPQLFE</sequence>
<evidence type="ECO:0000313" key="2">
    <source>
        <dbReference type="Proteomes" id="UP000469380"/>
    </source>
</evidence>
<name>A0A6N9JE82_9ACTN</name>
<proteinExistence type="predicted"/>
<accession>A0A6N9JE82</accession>
<dbReference type="EMBL" id="WWSR01000001">
    <property type="protein sequence ID" value="MZJ38492.1"/>
    <property type="molecule type" value="Genomic_DNA"/>
</dbReference>
<gene>
    <name evidence="1" type="ORF">GT464_00765</name>
</gene>
<dbReference type="RefSeq" id="WP_161159405.1">
    <property type="nucleotide sequence ID" value="NZ_WWSR01000001.1"/>
</dbReference>
<reference evidence="1 2" key="1">
    <citation type="journal article" date="2019" name="Nat. Med.">
        <title>A library of human gut bacterial isolates paired with longitudinal multiomics data enables mechanistic microbiome research.</title>
        <authorList>
            <person name="Poyet M."/>
            <person name="Groussin M."/>
            <person name="Gibbons S.M."/>
            <person name="Avila-Pacheco J."/>
            <person name="Jiang X."/>
            <person name="Kearney S.M."/>
            <person name="Perrotta A.R."/>
            <person name="Berdy B."/>
            <person name="Zhao S."/>
            <person name="Lieberman T.D."/>
            <person name="Swanson P.K."/>
            <person name="Smith M."/>
            <person name="Roesemann S."/>
            <person name="Alexander J.E."/>
            <person name="Rich S.A."/>
            <person name="Livny J."/>
            <person name="Vlamakis H."/>
            <person name="Clish C."/>
            <person name="Bullock K."/>
            <person name="Deik A."/>
            <person name="Scott J."/>
            <person name="Pierce K.A."/>
            <person name="Xavier R.J."/>
            <person name="Alm E.J."/>
        </authorList>
    </citation>
    <scope>NUCLEOTIDE SEQUENCE [LARGE SCALE GENOMIC DNA]</scope>
    <source>
        <strain evidence="1 2">BIOML-A20</strain>
    </source>
</reference>
<comment type="caution">
    <text evidence="1">The sequence shown here is derived from an EMBL/GenBank/DDBJ whole genome shotgun (WGS) entry which is preliminary data.</text>
</comment>
<protein>
    <submittedName>
        <fullName evidence="1">Uncharacterized protein</fullName>
    </submittedName>
</protein>